<sequence length="276" mass="28766">MKFYITDDPIEGANLPDSGDAPPLPPRSSFGHQTSYLAGSSSTGQARNTIGPTGLSTQISIFSATSSPSYSQSAATFHLNSGVSLFPQASTISSSGTAKPTGASFDPVGQSQIRGIIGGPGAFHRGSSVTASLPVGSATSGHGFSAAGRNRLGVGFAGSSGKEREHNGERDRSRERESSSVNVTGSATSTGRNWSGECPLAIDSGVSGKRAKWATNGPRQKSVKIPLLLLQSMQELEASLQDGSALMDFEVTHYRTISNSHSVWSAYETLKLVKVR</sequence>
<reference evidence="2" key="1">
    <citation type="submission" date="2018-11" db="EMBL/GenBank/DDBJ databases">
        <authorList>
            <consortium name="Pathogen Informatics"/>
        </authorList>
    </citation>
    <scope>NUCLEOTIDE SEQUENCE</scope>
</reference>
<feature type="compositionally biased region" description="Polar residues" evidence="1">
    <location>
        <begin position="181"/>
        <end position="193"/>
    </location>
</feature>
<feature type="compositionally biased region" description="Polar residues" evidence="1">
    <location>
        <begin position="30"/>
        <end position="52"/>
    </location>
</feature>
<evidence type="ECO:0000313" key="2">
    <source>
        <dbReference type="EMBL" id="VEL40396.1"/>
    </source>
</evidence>
<keyword evidence="3" id="KW-1185">Reference proteome</keyword>
<dbReference type="AlphaFoldDB" id="A0A448XMN7"/>
<name>A0A448XMN7_9PLAT</name>
<feature type="region of interest" description="Disordered" evidence="1">
    <location>
        <begin position="1"/>
        <end position="52"/>
    </location>
</feature>
<evidence type="ECO:0000256" key="1">
    <source>
        <dbReference type="SAM" id="MobiDB-lite"/>
    </source>
</evidence>
<accession>A0A448XMN7</accession>
<proteinExistence type="predicted"/>
<organism evidence="2 3">
    <name type="scientific">Protopolystoma xenopodis</name>
    <dbReference type="NCBI Taxonomy" id="117903"/>
    <lineage>
        <taxon>Eukaryota</taxon>
        <taxon>Metazoa</taxon>
        <taxon>Spiralia</taxon>
        <taxon>Lophotrochozoa</taxon>
        <taxon>Platyhelminthes</taxon>
        <taxon>Monogenea</taxon>
        <taxon>Polyopisthocotylea</taxon>
        <taxon>Polystomatidea</taxon>
        <taxon>Polystomatidae</taxon>
        <taxon>Protopolystoma</taxon>
    </lineage>
</organism>
<feature type="region of interest" description="Disordered" evidence="1">
    <location>
        <begin position="155"/>
        <end position="195"/>
    </location>
</feature>
<comment type="caution">
    <text evidence="2">The sequence shown here is derived from an EMBL/GenBank/DDBJ whole genome shotgun (WGS) entry which is preliminary data.</text>
</comment>
<dbReference type="Proteomes" id="UP000784294">
    <property type="component" value="Unassembled WGS sequence"/>
</dbReference>
<feature type="compositionally biased region" description="Basic and acidic residues" evidence="1">
    <location>
        <begin position="161"/>
        <end position="178"/>
    </location>
</feature>
<gene>
    <name evidence="2" type="ORF">PXEA_LOCUS33836</name>
</gene>
<protein>
    <submittedName>
        <fullName evidence="2">Uncharacterized protein</fullName>
    </submittedName>
</protein>
<dbReference type="EMBL" id="CAAALY010264722">
    <property type="protein sequence ID" value="VEL40396.1"/>
    <property type="molecule type" value="Genomic_DNA"/>
</dbReference>
<evidence type="ECO:0000313" key="3">
    <source>
        <dbReference type="Proteomes" id="UP000784294"/>
    </source>
</evidence>